<accession>A0A450ZUB6</accession>
<name>A0A450ZUB6_9GAMM</name>
<dbReference type="EMBL" id="CAADFW010000017">
    <property type="protein sequence ID" value="VFK57347.1"/>
    <property type="molecule type" value="Genomic_DNA"/>
</dbReference>
<gene>
    <name evidence="1" type="ORF">BECKTC1821F_GA0114240_10172</name>
</gene>
<dbReference type="AlphaFoldDB" id="A0A450ZUB6"/>
<proteinExistence type="predicted"/>
<organism evidence="1">
    <name type="scientific">Candidatus Kentrum sp. TC</name>
    <dbReference type="NCBI Taxonomy" id="2126339"/>
    <lineage>
        <taxon>Bacteria</taxon>
        <taxon>Pseudomonadati</taxon>
        <taxon>Pseudomonadota</taxon>
        <taxon>Gammaproteobacteria</taxon>
        <taxon>Candidatus Kentrum</taxon>
    </lineage>
</organism>
<protein>
    <submittedName>
        <fullName evidence="1">Uncharacterized protein</fullName>
    </submittedName>
</protein>
<sequence length="89" mass="10057">MLSYGKLPTRSGEEPEFKYVPLKELGLSGEEVKAKTRQELRALPRVAAALDEAEAQLSRYRAALEEVYGDKLRLRTHPVVALGFSRLVW</sequence>
<reference evidence="1" key="1">
    <citation type="submission" date="2019-02" db="EMBL/GenBank/DDBJ databases">
        <authorList>
            <person name="Gruber-Vodicka R. H."/>
            <person name="Seah K. B. B."/>
        </authorList>
    </citation>
    <scope>NUCLEOTIDE SEQUENCE</scope>
    <source>
        <strain evidence="1">BECK_BZ126</strain>
    </source>
</reference>
<evidence type="ECO:0000313" key="1">
    <source>
        <dbReference type="EMBL" id="VFK57347.1"/>
    </source>
</evidence>